<dbReference type="SUPFAM" id="SSF49493">
    <property type="entry name" value="HSP40/DnaJ peptide-binding domain"/>
    <property type="match status" value="2"/>
</dbReference>
<evidence type="ECO:0000259" key="1">
    <source>
        <dbReference type="PROSITE" id="PS50076"/>
    </source>
</evidence>
<dbReference type="GO" id="GO:0006457">
    <property type="term" value="P:protein folding"/>
    <property type="evidence" value="ECO:0007669"/>
    <property type="project" value="InterPro"/>
</dbReference>
<gene>
    <name evidence="2" type="ORF">CTAYLR_008871</name>
</gene>
<dbReference type="InterPro" id="IPR044713">
    <property type="entry name" value="DNJA1/2-like"/>
</dbReference>
<protein>
    <recommendedName>
        <fullName evidence="1">J domain-containing protein</fullName>
    </recommendedName>
</protein>
<evidence type="ECO:0000313" key="2">
    <source>
        <dbReference type="EMBL" id="KAJ8599099.1"/>
    </source>
</evidence>
<name>A0AAD7XI75_9STRA</name>
<dbReference type="GO" id="GO:0051082">
    <property type="term" value="F:unfolded protein binding"/>
    <property type="evidence" value="ECO:0007669"/>
    <property type="project" value="InterPro"/>
</dbReference>
<dbReference type="InterPro" id="IPR036869">
    <property type="entry name" value="J_dom_sf"/>
</dbReference>
<dbReference type="Pfam" id="PF00226">
    <property type="entry name" value="DnaJ"/>
    <property type="match status" value="1"/>
</dbReference>
<dbReference type="InterPro" id="IPR008971">
    <property type="entry name" value="HSP40/DnaJ_pept-bd"/>
</dbReference>
<dbReference type="Gene3D" id="1.10.287.110">
    <property type="entry name" value="DnaJ domain"/>
    <property type="match status" value="1"/>
</dbReference>
<dbReference type="SUPFAM" id="SSF46565">
    <property type="entry name" value="Chaperone J-domain"/>
    <property type="match status" value="1"/>
</dbReference>
<dbReference type="PANTHER" id="PTHR43888">
    <property type="entry name" value="DNAJ-LIKE-2, ISOFORM A-RELATED"/>
    <property type="match status" value="1"/>
</dbReference>
<comment type="caution">
    <text evidence="2">The sequence shown here is derived from an EMBL/GenBank/DDBJ whole genome shotgun (WGS) entry which is preliminary data.</text>
</comment>
<dbReference type="CDD" id="cd06257">
    <property type="entry name" value="DnaJ"/>
    <property type="match status" value="1"/>
</dbReference>
<dbReference type="AlphaFoldDB" id="A0AAD7XI75"/>
<dbReference type="PROSITE" id="PS00636">
    <property type="entry name" value="DNAJ_1"/>
    <property type="match status" value="1"/>
</dbReference>
<reference evidence="2" key="1">
    <citation type="submission" date="2023-01" db="EMBL/GenBank/DDBJ databases">
        <title>Metagenome sequencing of chrysophaentin producing Chrysophaeum taylorii.</title>
        <authorList>
            <person name="Davison J."/>
            <person name="Bewley C."/>
        </authorList>
    </citation>
    <scope>NUCLEOTIDE SEQUENCE</scope>
    <source>
        <strain evidence="2">NIES-1699</strain>
    </source>
</reference>
<dbReference type="PRINTS" id="PR00625">
    <property type="entry name" value="JDOMAIN"/>
</dbReference>
<dbReference type="GO" id="GO:0030544">
    <property type="term" value="F:Hsp70 protein binding"/>
    <property type="evidence" value="ECO:0007669"/>
    <property type="project" value="InterPro"/>
</dbReference>
<dbReference type="InterPro" id="IPR018253">
    <property type="entry name" value="DnaJ_domain_CS"/>
</dbReference>
<dbReference type="SMART" id="SM00271">
    <property type="entry name" value="DnaJ"/>
    <property type="match status" value="1"/>
</dbReference>
<accession>A0AAD7XI75</accession>
<dbReference type="InterPro" id="IPR001623">
    <property type="entry name" value="DnaJ_domain"/>
</dbReference>
<dbReference type="CDD" id="cd10747">
    <property type="entry name" value="DnaJ_C"/>
    <property type="match status" value="1"/>
</dbReference>
<proteinExistence type="predicted"/>
<dbReference type="FunFam" id="2.60.260.20:FF:000013">
    <property type="entry name" value="DnaJ subfamily B member 11"/>
    <property type="match status" value="1"/>
</dbReference>
<sequence length="432" mass="47810">MDRDCEALITDGASGYCECEDGSRARASTCSHAPFTCSRACQTFERELCAGGWRASSTCEATGPPDPARDQTCRDLVRPGVAGYCECGLGRRVFRSGCDSIEHEREPLVCSEACARQESLYEIMGIEDAASDPEIKKAWRELSRTLHPDKVRQRFGVERAVEANERFKEVRYAFDVLSDAARREAYDAGGFSLMAKLDKEKHVPRAPTVDAQTHVTLETMFHGSNMSVAIEKRVVCRGCGVGQTTQPSRCSKCTTRCPDETVVVKARLGPFMVDQKQRQASKERCRVDRVNLDFYVPRGARDGDVVRFPGAAPQLPNALHGDVVLKLIVQKHDRFARVDDDLFTTVAISLRDALVGFSTYIDHLGGHRVNLVAHPGEITTPGMVVRIVGEGMPRVVDPAQRGDLHVEYDVRFPGTLDAATRSMIKEHFPSFV</sequence>
<feature type="domain" description="J" evidence="1">
    <location>
        <begin position="119"/>
        <end position="190"/>
    </location>
</feature>
<keyword evidence="3" id="KW-1185">Reference proteome</keyword>
<dbReference type="Gene3D" id="2.60.260.20">
    <property type="entry name" value="Urease metallochaperone UreE, N-terminal domain"/>
    <property type="match status" value="2"/>
</dbReference>
<dbReference type="EMBL" id="JAQMWT010000588">
    <property type="protein sequence ID" value="KAJ8599099.1"/>
    <property type="molecule type" value="Genomic_DNA"/>
</dbReference>
<dbReference type="Pfam" id="PF01556">
    <property type="entry name" value="DnaJ_C"/>
    <property type="match status" value="1"/>
</dbReference>
<evidence type="ECO:0000313" key="3">
    <source>
        <dbReference type="Proteomes" id="UP001230188"/>
    </source>
</evidence>
<organism evidence="2 3">
    <name type="scientific">Chrysophaeum taylorii</name>
    <dbReference type="NCBI Taxonomy" id="2483200"/>
    <lineage>
        <taxon>Eukaryota</taxon>
        <taxon>Sar</taxon>
        <taxon>Stramenopiles</taxon>
        <taxon>Ochrophyta</taxon>
        <taxon>Pelagophyceae</taxon>
        <taxon>Pelagomonadales</taxon>
        <taxon>Pelagomonadaceae</taxon>
        <taxon>Chrysophaeum</taxon>
    </lineage>
</organism>
<dbReference type="PROSITE" id="PS50076">
    <property type="entry name" value="DNAJ_2"/>
    <property type="match status" value="1"/>
</dbReference>
<dbReference type="InterPro" id="IPR002939">
    <property type="entry name" value="DnaJ_C"/>
</dbReference>
<dbReference type="Proteomes" id="UP001230188">
    <property type="component" value="Unassembled WGS sequence"/>
</dbReference>